<feature type="domain" description="Helicase ATP-binding" evidence="9">
    <location>
        <begin position="41"/>
        <end position="218"/>
    </location>
</feature>
<feature type="compositionally biased region" description="Basic residues" evidence="8">
    <location>
        <begin position="763"/>
        <end position="772"/>
    </location>
</feature>
<dbReference type="InterPro" id="IPR001650">
    <property type="entry name" value="Helicase_C-like"/>
</dbReference>
<dbReference type="PANTHER" id="PTHR13710:SF105">
    <property type="entry name" value="ATP-DEPENDENT DNA HELICASE Q1"/>
    <property type="match status" value="1"/>
</dbReference>
<evidence type="ECO:0000256" key="4">
    <source>
        <dbReference type="ARBA" id="ARBA00023125"/>
    </source>
</evidence>
<dbReference type="EC" id="5.6.2.4" evidence="7"/>
<evidence type="ECO:0000256" key="1">
    <source>
        <dbReference type="ARBA" id="ARBA00005446"/>
    </source>
</evidence>
<dbReference type="InterPro" id="IPR014001">
    <property type="entry name" value="Helicase_ATP-bd"/>
</dbReference>
<keyword evidence="3" id="KW-0067">ATP-binding</keyword>
<evidence type="ECO:0000256" key="8">
    <source>
        <dbReference type="SAM" id="MobiDB-lite"/>
    </source>
</evidence>
<evidence type="ECO:0000313" key="12">
    <source>
        <dbReference type="Proteomes" id="UP000292702"/>
    </source>
</evidence>
<evidence type="ECO:0000259" key="9">
    <source>
        <dbReference type="PROSITE" id="PS51192"/>
    </source>
</evidence>
<comment type="caution">
    <text evidence="11">The sequence shown here is derived from an EMBL/GenBank/DDBJ whole genome shotgun (WGS) entry which is preliminary data.</text>
</comment>
<dbReference type="InterPro" id="IPR027417">
    <property type="entry name" value="P-loop_NTPase"/>
</dbReference>
<dbReference type="GO" id="GO:0005694">
    <property type="term" value="C:chromosome"/>
    <property type="evidence" value="ECO:0007669"/>
    <property type="project" value="TreeGrafter"/>
</dbReference>
<reference evidence="11 12" key="1">
    <citation type="submission" date="2018-11" db="EMBL/GenBank/DDBJ databases">
        <title>Genome assembly of Steccherinum ochraceum LE-BIN_3174, the white-rot fungus of the Steccherinaceae family (The Residual Polyporoid clade, Polyporales, Basidiomycota).</title>
        <authorList>
            <person name="Fedorova T.V."/>
            <person name="Glazunova O.A."/>
            <person name="Landesman E.O."/>
            <person name="Moiseenko K.V."/>
            <person name="Psurtseva N.V."/>
            <person name="Savinova O.S."/>
            <person name="Shakhova N.V."/>
            <person name="Tyazhelova T.V."/>
            <person name="Vasina D.V."/>
        </authorList>
    </citation>
    <scope>NUCLEOTIDE SEQUENCE [LARGE SCALE GENOMIC DNA]</scope>
    <source>
        <strain evidence="11 12">LE-BIN_3174</strain>
    </source>
</reference>
<evidence type="ECO:0000256" key="5">
    <source>
        <dbReference type="ARBA" id="ARBA00023235"/>
    </source>
</evidence>
<feature type="compositionally biased region" description="Acidic residues" evidence="8">
    <location>
        <begin position="663"/>
        <end position="676"/>
    </location>
</feature>
<dbReference type="GO" id="GO:0003677">
    <property type="term" value="F:DNA binding"/>
    <property type="evidence" value="ECO:0007669"/>
    <property type="project" value="UniProtKB-KW"/>
</dbReference>
<comment type="catalytic activity">
    <reaction evidence="6">
        <text>Couples ATP hydrolysis with the unwinding of duplex DNA by translocating in the 3'-5' direction.</text>
        <dbReference type="EC" id="5.6.2.4"/>
    </reaction>
</comment>
<dbReference type="OrthoDB" id="2790700at2759"/>
<proteinExistence type="inferred from homology"/>
<dbReference type="GO" id="GO:0009378">
    <property type="term" value="F:four-way junction helicase activity"/>
    <property type="evidence" value="ECO:0007669"/>
    <property type="project" value="TreeGrafter"/>
</dbReference>
<dbReference type="SMART" id="SM00487">
    <property type="entry name" value="DEXDc"/>
    <property type="match status" value="1"/>
</dbReference>
<dbReference type="GO" id="GO:0005737">
    <property type="term" value="C:cytoplasm"/>
    <property type="evidence" value="ECO:0007669"/>
    <property type="project" value="TreeGrafter"/>
</dbReference>
<dbReference type="STRING" id="92696.A0A4R0RQK0"/>
<dbReference type="SUPFAM" id="SSF52540">
    <property type="entry name" value="P-loop containing nucleoside triphosphate hydrolases"/>
    <property type="match status" value="1"/>
</dbReference>
<keyword evidence="12" id="KW-1185">Reference proteome</keyword>
<organism evidence="11 12">
    <name type="scientific">Steccherinum ochraceum</name>
    <dbReference type="NCBI Taxonomy" id="92696"/>
    <lineage>
        <taxon>Eukaryota</taxon>
        <taxon>Fungi</taxon>
        <taxon>Dikarya</taxon>
        <taxon>Basidiomycota</taxon>
        <taxon>Agaricomycotina</taxon>
        <taxon>Agaricomycetes</taxon>
        <taxon>Polyporales</taxon>
        <taxon>Steccherinaceae</taxon>
        <taxon>Steccherinum</taxon>
    </lineage>
</organism>
<accession>A0A4R0RQK0</accession>
<protein>
    <recommendedName>
        <fullName evidence="7">DNA 3'-5' helicase</fullName>
        <ecNumber evidence="7">5.6.2.4</ecNumber>
    </recommendedName>
</protein>
<dbReference type="PROSITE" id="PS51194">
    <property type="entry name" value="HELICASE_CTER"/>
    <property type="match status" value="1"/>
</dbReference>
<dbReference type="EMBL" id="RWJN01000222">
    <property type="protein sequence ID" value="TCD64684.1"/>
    <property type="molecule type" value="Genomic_DNA"/>
</dbReference>
<name>A0A4R0RQK0_9APHY</name>
<dbReference type="PROSITE" id="PS51192">
    <property type="entry name" value="HELICASE_ATP_BIND_1"/>
    <property type="match status" value="1"/>
</dbReference>
<comment type="similarity">
    <text evidence="1">Belongs to the helicase family. RecQ subfamily.</text>
</comment>
<dbReference type="Pfam" id="PF00270">
    <property type="entry name" value="DEAD"/>
    <property type="match status" value="1"/>
</dbReference>
<dbReference type="InterPro" id="IPR011545">
    <property type="entry name" value="DEAD/DEAH_box_helicase_dom"/>
</dbReference>
<dbReference type="SMART" id="SM00490">
    <property type="entry name" value="HELICc"/>
    <property type="match status" value="1"/>
</dbReference>
<keyword evidence="5" id="KW-0413">Isomerase</keyword>
<feature type="domain" description="Helicase C-terminal" evidence="10">
    <location>
        <begin position="265"/>
        <end position="437"/>
    </location>
</feature>
<evidence type="ECO:0000256" key="2">
    <source>
        <dbReference type="ARBA" id="ARBA00022741"/>
    </source>
</evidence>
<evidence type="ECO:0000256" key="6">
    <source>
        <dbReference type="ARBA" id="ARBA00034617"/>
    </source>
</evidence>
<feature type="compositionally biased region" description="Basic and acidic residues" evidence="8">
    <location>
        <begin position="643"/>
        <end position="662"/>
    </location>
</feature>
<dbReference type="Pfam" id="PF00271">
    <property type="entry name" value="Helicase_C"/>
    <property type="match status" value="1"/>
</dbReference>
<dbReference type="GO" id="GO:0000724">
    <property type="term" value="P:double-strand break repair via homologous recombination"/>
    <property type="evidence" value="ECO:0007669"/>
    <property type="project" value="TreeGrafter"/>
</dbReference>
<keyword evidence="2" id="KW-0547">Nucleotide-binding</keyword>
<dbReference type="GO" id="GO:0043138">
    <property type="term" value="F:3'-5' DNA helicase activity"/>
    <property type="evidence" value="ECO:0007669"/>
    <property type="project" value="UniProtKB-EC"/>
</dbReference>
<dbReference type="Proteomes" id="UP000292702">
    <property type="component" value="Unassembled WGS sequence"/>
</dbReference>
<feature type="region of interest" description="Disordered" evidence="8">
    <location>
        <begin position="403"/>
        <end position="425"/>
    </location>
</feature>
<feature type="region of interest" description="Disordered" evidence="8">
    <location>
        <begin position="643"/>
        <end position="676"/>
    </location>
</feature>
<feature type="compositionally biased region" description="Basic and acidic residues" evidence="8">
    <location>
        <begin position="797"/>
        <end position="807"/>
    </location>
</feature>
<sequence>MSETDSPSAGLQYSSQRGKELVREIIHKSLYDPHDYQLEGVCKSLDGCDLLSLLATGGGKTGFFSMFMLVLHTLSINPTLQAKFNIKFPIDPAMIIVYPTNGLEEEMARSFNNIGLPALAINSDTLQDARDRGQPSLWVQARSGYAMILLSPEQLVSSAFDSLLQNKIFQRRLVRLGIDEAHLLNSWGLQFRKTFTQLGFVRARMASHVKIIAVTATLMDGKPFNNVCDTLGLVRGQFHLVHRTNVRPELRMVFRRLSHGLGGLSFPDFAWIVRDDIRTVVYCPTIALTFRVTMYLMRQLPPSSQPTKRIRTYTALNWSRYNEETRNLLHDPDSSLQVVVATAAFMVGLDFATIARMVIAGHTATLDDLLQLAGRAGRDSTLVRDAQCITYLTNTACEDARRIVDGEPPRRNQKSVTQKKGGGKQGIQMDAAMADMIHAPCKTAAQNRLYNNPPPSDDLPCTCTSCAAKLSFTASPFPSSMCSCSGVDGTGCCPETNTKAAPAPIHAIASPSPIELLSTVAVAVASPVPSKPKRVDNNPVPRGLRVTRDMRPVAERRLDVFRYSVYNGTSSALYRCLPATAFLPLPAVKRLLDRFALYKSHEDLQELTKDYRYLHKHSQELWLVCEELAVTFEEMRRQKAEKKAKDKETKAMEAEKGGQARDEVDEDEPEEDGDENDLEVFEDELDSAPIDATSSSTAATPSNVLQPEPTSLVAATPAHPKNPGPSVRSTRSTIEACIPESMLLTFQVSASSSSTTPNAPRKPTPRTTHKRPASSDLTHSASVHLSPKRARISNVAPEKEVTKRKNQEPPLLPHLKSPKRRRIASDKENGFAGT</sequence>
<feature type="region of interest" description="Disordered" evidence="8">
    <location>
        <begin position="748"/>
        <end position="834"/>
    </location>
</feature>
<evidence type="ECO:0000256" key="3">
    <source>
        <dbReference type="ARBA" id="ARBA00022840"/>
    </source>
</evidence>
<dbReference type="PANTHER" id="PTHR13710">
    <property type="entry name" value="DNA HELICASE RECQ FAMILY MEMBER"/>
    <property type="match status" value="1"/>
</dbReference>
<dbReference type="Gene3D" id="3.40.50.300">
    <property type="entry name" value="P-loop containing nucleotide triphosphate hydrolases"/>
    <property type="match status" value="2"/>
</dbReference>
<feature type="compositionally biased region" description="Basic and acidic residues" evidence="8">
    <location>
        <begin position="823"/>
        <end position="834"/>
    </location>
</feature>
<feature type="region of interest" description="Disordered" evidence="8">
    <location>
        <begin position="713"/>
        <end position="734"/>
    </location>
</feature>
<dbReference type="AlphaFoldDB" id="A0A4R0RQK0"/>
<evidence type="ECO:0000256" key="7">
    <source>
        <dbReference type="ARBA" id="ARBA00034808"/>
    </source>
</evidence>
<dbReference type="GO" id="GO:0005524">
    <property type="term" value="F:ATP binding"/>
    <property type="evidence" value="ECO:0007669"/>
    <property type="project" value="UniProtKB-KW"/>
</dbReference>
<gene>
    <name evidence="11" type="ORF">EIP91_003798</name>
</gene>
<evidence type="ECO:0000259" key="10">
    <source>
        <dbReference type="PROSITE" id="PS51194"/>
    </source>
</evidence>
<keyword evidence="4" id="KW-0238">DNA-binding</keyword>
<evidence type="ECO:0000313" key="11">
    <source>
        <dbReference type="EMBL" id="TCD64684.1"/>
    </source>
</evidence>